<feature type="domain" description="HTH gntR-type" evidence="4">
    <location>
        <begin position="1"/>
        <end position="69"/>
    </location>
</feature>
<protein>
    <submittedName>
        <fullName evidence="5">Transcriptional regulator</fullName>
    </submittedName>
</protein>
<evidence type="ECO:0000313" key="5">
    <source>
        <dbReference type="EMBL" id="CYW49710.1"/>
    </source>
</evidence>
<evidence type="ECO:0000256" key="1">
    <source>
        <dbReference type="ARBA" id="ARBA00023015"/>
    </source>
</evidence>
<keyword evidence="2" id="KW-0238">DNA-binding</keyword>
<dbReference type="GO" id="GO:0003700">
    <property type="term" value="F:DNA-binding transcription factor activity"/>
    <property type="evidence" value="ECO:0007669"/>
    <property type="project" value="InterPro"/>
</dbReference>
<accession>A0A0Z8PPU8</accession>
<evidence type="ECO:0000313" key="6">
    <source>
        <dbReference type="Proteomes" id="UP000069526"/>
    </source>
</evidence>
<dbReference type="PANTHER" id="PTHR44846:SF12">
    <property type="entry name" value="HTH-TYPE TRANSCRIPTIONAL REGULATOR TRER"/>
    <property type="match status" value="1"/>
</dbReference>
<dbReference type="Gene3D" id="3.40.1410.10">
    <property type="entry name" value="Chorismate lyase-like"/>
    <property type="match status" value="1"/>
</dbReference>
<dbReference type="SUPFAM" id="SSF46785">
    <property type="entry name" value="Winged helix' DNA-binding domain"/>
    <property type="match status" value="1"/>
</dbReference>
<dbReference type="InterPro" id="IPR011663">
    <property type="entry name" value="UTRA"/>
</dbReference>
<sequence length="235" mass="27721">MSKYKKVYADIKEKIEQNIWHANQEMPTENELMEIYSYSKDTIRKALSLLEMDGYIQKRQGRNSIILDHNLVRKPFVSELKTVSELNRSAHHQVQTELTNLYIVQGQPEVMKELEVDEKTDLYRVSRVRTIDGERLEYEISYFDRRIVPYLSKEVAESSIYKYLEEELGLEISHSRREISFRFATEEEKSLLDLADYDMVVSVTSTTYLADGRPFQYGTITYRPDKVTFVSMAKR</sequence>
<dbReference type="SUPFAM" id="SSF64288">
    <property type="entry name" value="Chorismate lyase-like"/>
    <property type="match status" value="1"/>
</dbReference>
<keyword evidence="1" id="KW-0805">Transcription regulation</keyword>
<dbReference type="InterPro" id="IPR000524">
    <property type="entry name" value="Tscrpt_reg_HTH_GntR"/>
</dbReference>
<proteinExistence type="predicted"/>
<name>A0A0Z8PPU8_STRSU</name>
<dbReference type="InterPro" id="IPR036390">
    <property type="entry name" value="WH_DNA-bd_sf"/>
</dbReference>
<dbReference type="SMART" id="SM00345">
    <property type="entry name" value="HTH_GNTR"/>
    <property type="match status" value="1"/>
</dbReference>
<gene>
    <name evidence="5" type="primary">treR_2</name>
    <name evidence="5" type="ORF">ERS132539_01772</name>
</gene>
<evidence type="ECO:0000259" key="4">
    <source>
        <dbReference type="PROSITE" id="PS50949"/>
    </source>
</evidence>
<dbReference type="GO" id="GO:0003677">
    <property type="term" value="F:DNA binding"/>
    <property type="evidence" value="ECO:0007669"/>
    <property type="project" value="UniProtKB-KW"/>
</dbReference>
<dbReference type="Gene3D" id="1.10.10.10">
    <property type="entry name" value="Winged helix-like DNA-binding domain superfamily/Winged helix DNA-binding domain"/>
    <property type="match status" value="1"/>
</dbReference>
<keyword evidence="3" id="KW-0804">Transcription</keyword>
<dbReference type="AlphaFoldDB" id="A0A0Z8PPU8"/>
<dbReference type="SMART" id="SM00866">
    <property type="entry name" value="UTRA"/>
    <property type="match status" value="1"/>
</dbReference>
<dbReference type="PROSITE" id="PS50949">
    <property type="entry name" value="HTH_GNTR"/>
    <property type="match status" value="1"/>
</dbReference>
<dbReference type="InterPro" id="IPR028978">
    <property type="entry name" value="Chorismate_lyase_/UTRA_dom_sf"/>
</dbReference>
<reference evidence="5 6" key="1">
    <citation type="submission" date="2016-02" db="EMBL/GenBank/DDBJ databases">
        <authorList>
            <consortium name="Pathogen Informatics"/>
        </authorList>
    </citation>
    <scope>NUCLEOTIDE SEQUENCE [LARGE SCALE GENOMIC DNA]</scope>
    <source>
        <strain evidence="5 6">SS1013</strain>
    </source>
</reference>
<dbReference type="PRINTS" id="PR00035">
    <property type="entry name" value="HTHGNTR"/>
</dbReference>
<dbReference type="InterPro" id="IPR036388">
    <property type="entry name" value="WH-like_DNA-bd_sf"/>
</dbReference>
<evidence type="ECO:0000256" key="2">
    <source>
        <dbReference type="ARBA" id="ARBA00023125"/>
    </source>
</evidence>
<dbReference type="InterPro" id="IPR050679">
    <property type="entry name" value="Bact_HTH_transcr_reg"/>
</dbReference>
<dbReference type="Pfam" id="PF00392">
    <property type="entry name" value="GntR"/>
    <property type="match status" value="1"/>
</dbReference>
<dbReference type="PANTHER" id="PTHR44846">
    <property type="entry name" value="MANNOSYL-D-GLYCERATE TRANSPORT/METABOLISM SYSTEM REPRESSOR MNGR-RELATED"/>
    <property type="match status" value="1"/>
</dbReference>
<dbReference type="RefSeq" id="WP_044767118.1">
    <property type="nucleotide sequence ID" value="NZ_CEIH01000074.1"/>
</dbReference>
<organism evidence="5 6">
    <name type="scientific">Streptococcus suis</name>
    <dbReference type="NCBI Taxonomy" id="1307"/>
    <lineage>
        <taxon>Bacteria</taxon>
        <taxon>Bacillati</taxon>
        <taxon>Bacillota</taxon>
        <taxon>Bacilli</taxon>
        <taxon>Lactobacillales</taxon>
        <taxon>Streptococcaceae</taxon>
        <taxon>Streptococcus</taxon>
    </lineage>
</organism>
<evidence type="ECO:0000256" key="3">
    <source>
        <dbReference type="ARBA" id="ARBA00023163"/>
    </source>
</evidence>
<dbReference type="Pfam" id="PF07702">
    <property type="entry name" value="UTRA"/>
    <property type="match status" value="1"/>
</dbReference>
<dbReference type="CDD" id="cd07377">
    <property type="entry name" value="WHTH_GntR"/>
    <property type="match status" value="1"/>
</dbReference>
<dbReference type="GO" id="GO:0045892">
    <property type="term" value="P:negative regulation of DNA-templated transcription"/>
    <property type="evidence" value="ECO:0007669"/>
    <property type="project" value="TreeGrafter"/>
</dbReference>
<dbReference type="Proteomes" id="UP000069526">
    <property type="component" value="Unassembled WGS sequence"/>
</dbReference>
<dbReference type="EMBL" id="FIJK01000049">
    <property type="protein sequence ID" value="CYW49710.1"/>
    <property type="molecule type" value="Genomic_DNA"/>
</dbReference>